<evidence type="ECO:0000313" key="2">
    <source>
        <dbReference type="Proteomes" id="UP001595885"/>
    </source>
</evidence>
<proteinExistence type="predicted"/>
<dbReference type="PROSITE" id="PS51257">
    <property type="entry name" value="PROKAR_LIPOPROTEIN"/>
    <property type="match status" value="1"/>
</dbReference>
<evidence type="ECO:0000313" key="1">
    <source>
        <dbReference type="EMBL" id="MFC4740934.1"/>
    </source>
</evidence>
<dbReference type="Proteomes" id="UP001595885">
    <property type="component" value="Unassembled WGS sequence"/>
</dbReference>
<sequence>MSKLKITCLILFLGLISCKSQTESNPKVIHNKNFNWTITIPEDFNSINESDWNKIQQRGKEAIEKTFGEEIINQATTIFKFEKGQFNNFEANYQPYDIEIDGDYLETYKEVNLIMYQTMEAQMPKAKLDSISSKQKISGLEFQRFDVTIDFPNGMKMKTIGLSRLFDKKEFTVNITAVDEKIAKEMLEAFLNSKFE</sequence>
<name>A0ABV9P9D8_9FLAO</name>
<comment type="caution">
    <text evidence="1">The sequence shown here is derived from an EMBL/GenBank/DDBJ whole genome shotgun (WGS) entry which is preliminary data.</text>
</comment>
<dbReference type="RefSeq" id="WP_379743274.1">
    <property type="nucleotide sequence ID" value="NZ_JBHSGW010000027.1"/>
</dbReference>
<reference evidence="2" key="1">
    <citation type="journal article" date="2019" name="Int. J. Syst. Evol. Microbiol.">
        <title>The Global Catalogue of Microorganisms (GCM) 10K type strain sequencing project: providing services to taxonomists for standard genome sequencing and annotation.</title>
        <authorList>
            <consortium name="The Broad Institute Genomics Platform"/>
            <consortium name="The Broad Institute Genome Sequencing Center for Infectious Disease"/>
            <person name="Wu L."/>
            <person name="Ma J."/>
        </authorList>
    </citation>
    <scope>NUCLEOTIDE SEQUENCE [LARGE SCALE GENOMIC DNA]</scope>
    <source>
        <strain evidence="2">CCUG 50349</strain>
    </source>
</reference>
<protein>
    <recommendedName>
        <fullName evidence="3">DUF4136 domain-containing protein</fullName>
    </recommendedName>
</protein>
<evidence type="ECO:0008006" key="3">
    <source>
        <dbReference type="Google" id="ProtNLM"/>
    </source>
</evidence>
<organism evidence="1 2">
    <name type="scientific">Flavobacterium ponti</name>
    <dbReference type="NCBI Taxonomy" id="665133"/>
    <lineage>
        <taxon>Bacteria</taxon>
        <taxon>Pseudomonadati</taxon>
        <taxon>Bacteroidota</taxon>
        <taxon>Flavobacteriia</taxon>
        <taxon>Flavobacteriales</taxon>
        <taxon>Flavobacteriaceae</taxon>
        <taxon>Flavobacterium</taxon>
    </lineage>
</organism>
<dbReference type="EMBL" id="JBHSGW010000027">
    <property type="protein sequence ID" value="MFC4740934.1"/>
    <property type="molecule type" value="Genomic_DNA"/>
</dbReference>
<accession>A0ABV9P9D8</accession>
<keyword evidence="2" id="KW-1185">Reference proteome</keyword>
<gene>
    <name evidence="1" type="ORF">ACFO3U_13105</name>
</gene>